<comment type="similarity">
    <text evidence="1">Belongs to the initiator RepB protein family.</text>
</comment>
<organism evidence="3 4">
    <name type="scientific">Emticicia aquatilis</name>
    <dbReference type="NCBI Taxonomy" id="1537369"/>
    <lineage>
        <taxon>Bacteria</taxon>
        <taxon>Pseudomonadati</taxon>
        <taxon>Bacteroidota</taxon>
        <taxon>Cytophagia</taxon>
        <taxon>Cytophagales</taxon>
        <taxon>Leadbetterellaceae</taxon>
        <taxon>Emticicia</taxon>
    </lineage>
</organism>
<accession>A0A917DYL4</accession>
<evidence type="ECO:0000313" key="4">
    <source>
        <dbReference type="Proteomes" id="UP000609064"/>
    </source>
</evidence>
<dbReference type="Pfam" id="PF21205">
    <property type="entry name" value="Rep3_C"/>
    <property type="match status" value="1"/>
</dbReference>
<dbReference type="SUPFAM" id="SSF46785">
    <property type="entry name" value="Winged helix' DNA-binding domain"/>
    <property type="match status" value="2"/>
</dbReference>
<dbReference type="InterPro" id="IPR036388">
    <property type="entry name" value="WH-like_DNA-bd_sf"/>
</dbReference>
<feature type="domain" description="Initiator Rep protein WH1" evidence="2">
    <location>
        <begin position="34"/>
        <end position="180"/>
    </location>
</feature>
<dbReference type="Proteomes" id="UP000609064">
    <property type="component" value="Unassembled WGS sequence"/>
</dbReference>
<name>A0A917DYL4_9BACT</name>
<dbReference type="InterPro" id="IPR036390">
    <property type="entry name" value="WH_DNA-bd_sf"/>
</dbReference>
<gene>
    <name evidence="3" type="ORF">GCM10011514_49890</name>
</gene>
<keyword evidence="4" id="KW-1185">Reference proteome</keyword>
<reference evidence="3" key="1">
    <citation type="journal article" date="2014" name="Int. J. Syst. Evol. Microbiol.">
        <title>Complete genome sequence of Corynebacterium casei LMG S-19264T (=DSM 44701T), isolated from a smear-ripened cheese.</title>
        <authorList>
            <consortium name="US DOE Joint Genome Institute (JGI-PGF)"/>
            <person name="Walter F."/>
            <person name="Albersmeier A."/>
            <person name="Kalinowski J."/>
            <person name="Ruckert C."/>
        </authorList>
    </citation>
    <scope>NUCLEOTIDE SEQUENCE</scope>
    <source>
        <strain evidence="3">CGMCC 1.15958</strain>
    </source>
</reference>
<dbReference type="InterPro" id="IPR000525">
    <property type="entry name" value="Initiator_Rep_WH1"/>
</dbReference>
<dbReference type="EMBL" id="BMKK01000015">
    <property type="protein sequence ID" value="GGD79906.1"/>
    <property type="molecule type" value="Genomic_DNA"/>
</dbReference>
<dbReference type="GO" id="GO:0006270">
    <property type="term" value="P:DNA replication initiation"/>
    <property type="evidence" value="ECO:0007669"/>
    <property type="project" value="InterPro"/>
</dbReference>
<dbReference type="AlphaFoldDB" id="A0A917DYL4"/>
<dbReference type="Gene3D" id="1.10.10.10">
    <property type="entry name" value="Winged helix-like DNA-binding domain superfamily/Winged helix DNA-binding domain"/>
    <property type="match status" value="2"/>
</dbReference>
<reference evidence="3" key="2">
    <citation type="submission" date="2020-09" db="EMBL/GenBank/DDBJ databases">
        <authorList>
            <person name="Sun Q."/>
            <person name="Zhou Y."/>
        </authorList>
    </citation>
    <scope>NUCLEOTIDE SEQUENCE</scope>
    <source>
        <strain evidence="3">CGMCC 1.15958</strain>
    </source>
</reference>
<protein>
    <recommendedName>
        <fullName evidence="2">Initiator Rep protein WH1 domain-containing protein</fullName>
    </recommendedName>
</protein>
<sequence>MTSFAINQGYQQQLFSQPMVVAPSVENEISADVIEQLNDLIMAQYEMSLFERRIFIAIIEQISNNLLEVGGMKVVPEIVLDARQIIAASGLKGESAFVELQKATTNLIKHVCKITETDGLLQVSLLSSAKYMKGKGQIKLRIDANLHPYLLKLKNQFSIYSLEKLILFKSYYSQCLYELFRKLPKQNGTIMISIEQLRKILRIGESEYERYFDFKRYIIQQAQKELAIHDTSFDFKEKKQGKKVIALQFIFK</sequence>
<evidence type="ECO:0000259" key="2">
    <source>
        <dbReference type="Pfam" id="PF01051"/>
    </source>
</evidence>
<dbReference type="Pfam" id="PF01051">
    <property type="entry name" value="Rep3_N"/>
    <property type="match status" value="1"/>
</dbReference>
<dbReference type="GO" id="GO:0003887">
    <property type="term" value="F:DNA-directed DNA polymerase activity"/>
    <property type="evidence" value="ECO:0007669"/>
    <property type="project" value="InterPro"/>
</dbReference>
<proteinExistence type="inferred from homology"/>
<dbReference type="RefSeq" id="WP_188770647.1">
    <property type="nucleotide sequence ID" value="NZ_BMKK01000015.1"/>
</dbReference>
<evidence type="ECO:0000313" key="3">
    <source>
        <dbReference type="EMBL" id="GGD79906.1"/>
    </source>
</evidence>
<evidence type="ECO:0000256" key="1">
    <source>
        <dbReference type="ARBA" id="ARBA00038283"/>
    </source>
</evidence>
<comment type="caution">
    <text evidence="3">The sequence shown here is derived from an EMBL/GenBank/DDBJ whole genome shotgun (WGS) entry which is preliminary data.</text>
</comment>